<gene>
    <name evidence="4" type="ORF">FRD01_03280</name>
</gene>
<keyword evidence="5" id="KW-1185">Reference proteome</keyword>
<proteinExistence type="inferred from homology"/>
<dbReference type="GO" id="GO:0016301">
    <property type="term" value="F:kinase activity"/>
    <property type="evidence" value="ECO:0007669"/>
    <property type="project" value="UniProtKB-KW"/>
</dbReference>
<evidence type="ECO:0000256" key="1">
    <source>
        <dbReference type="ARBA" id="ARBA00009670"/>
    </source>
</evidence>
<keyword evidence="2" id="KW-0812">Transmembrane</keyword>
<feature type="transmembrane region" description="Helical" evidence="2">
    <location>
        <begin position="500"/>
        <end position="517"/>
    </location>
</feature>
<accession>A0A5B8XL30</accession>
<sequence>MSKSSKRGVFKGALHDARRLREIAFVLSKHGFKELTRGLGLDSYVSDYDETDSASEAPLAIRVRRVFEDLGPTYIKMGQILSTRLDLLPPVYIQELQKLQDRAPSVPFEEVAAHIESEFGQPLDKLFSEFDAEEIATASMAQVHRATLFDGREVVVKVQRPGIAPIIRSDLAILYYLARIGEATIDEIGLFNPVAIVKEFERAIIEELNFMGEASNNERARLNAVDIPEVLIPEVIAEFTTPTIITQTYVDGHKLSTIEIDSYRAQRLATIAMEAAFQQIFVDGFFHGDPHPGNMLVTEDDRVAFLDWGLVGRLSRGQQDELVDLIISVITDDIDGITRTVLRMGYPDKRVNLRRLRRDISKVRDTHLTRSLSEMDLSSLMEDIMEIAHEHRIHINPEYALVTKCTATVEGILRSVYPSLDIIGTLRPFAERLFKERYSAEQLMKRGLVTLTSLNHLLKDVPMQFDQVLMDLEAGDIRVNVAHPSLDQHLSAVNVLGSRIFLGFLAAGFIVASSVLISTFDWRPWDIPLLAILGLLGFSTAMILSFAALAWHFTQGGLKKVRVGPILKFFRRK</sequence>
<dbReference type="InterPro" id="IPR050154">
    <property type="entry name" value="UbiB_kinase"/>
</dbReference>
<evidence type="ECO:0000313" key="4">
    <source>
        <dbReference type="EMBL" id="QED26294.1"/>
    </source>
</evidence>
<comment type="similarity">
    <text evidence="1">Belongs to the protein kinase superfamily. ADCK protein kinase family.</text>
</comment>
<keyword evidence="4" id="KW-0418">Kinase</keyword>
<evidence type="ECO:0000256" key="2">
    <source>
        <dbReference type="SAM" id="Phobius"/>
    </source>
</evidence>
<dbReference type="SUPFAM" id="SSF56112">
    <property type="entry name" value="Protein kinase-like (PK-like)"/>
    <property type="match status" value="1"/>
</dbReference>
<protein>
    <submittedName>
        <fullName evidence="4">AarF/ABC1/UbiB kinase family protein</fullName>
    </submittedName>
</protein>
<dbReference type="AlphaFoldDB" id="A0A5B8XL30"/>
<dbReference type="EMBL" id="CP042467">
    <property type="protein sequence ID" value="QED26294.1"/>
    <property type="molecule type" value="Genomic_DNA"/>
</dbReference>
<name>A0A5B8XL30_9DELT</name>
<reference evidence="4 5" key="1">
    <citation type="submission" date="2019-08" db="EMBL/GenBank/DDBJ databases">
        <authorList>
            <person name="Liang Q."/>
        </authorList>
    </citation>
    <scope>NUCLEOTIDE SEQUENCE [LARGE SCALE GENOMIC DNA]</scope>
    <source>
        <strain evidence="4 5">V1718</strain>
    </source>
</reference>
<evidence type="ECO:0000313" key="5">
    <source>
        <dbReference type="Proteomes" id="UP000321595"/>
    </source>
</evidence>
<dbReference type="OrthoDB" id="9795390at2"/>
<dbReference type="CDD" id="cd05121">
    <property type="entry name" value="ABC1_ADCK3-like"/>
    <property type="match status" value="1"/>
</dbReference>
<dbReference type="PANTHER" id="PTHR10566">
    <property type="entry name" value="CHAPERONE-ACTIVITY OF BC1 COMPLEX CABC1 -RELATED"/>
    <property type="match status" value="1"/>
</dbReference>
<dbReference type="InterPro" id="IPR011009">
    <property type="entry name" value="Kinase-like_dom_sf"/>
</dbReference>
<keyword evidence="2" id="KW-0472">Membrane</keyword>
<dbReference type="Proteomes" id="UP000321595">
    <property type="component" value="Chromosome"/>
</dbReference>
<dbReference type="PANTHER" id="PTHR10566:SF113">
    <property type="entry name" value="PROTEIN ACTIVITY OF BC1 COMPLEX KINASE 7, CHLOROPLASTIC"/>
    <property type="match status" value="1"/>
</dbReference>
<feature type="transmembrane region" description="Helical" evidence="2">
    <location>
        <begin position="529"/>
        <end position="553"/>
    </location>
</feature>
<organism evidence="4 5">
    <name type="scientific">Microvenator marinus</name>
    <dbReference type="NCBI Taxonomy" id="2600177"/>
    <lineage>
        <taxon>Bacteria</taxon>
        <taxon>Deltaproteobacteria</taxon>
        <taxon>Bradymonadales</taxon>
        <taxon>Microvenatoraceae</taxon>
        <taxon>Microvenator</taxon>
    </lineage>
</organism>
<dbReference type="RefSeq" id="WP_146957616.1">
    <property type="nucleotide sequence ID" value="NZ_CP042467.1"/>
</dbReference>
<feature type="domain" description="ABC1 atypical kinase-like" evidence="3">
    <location>
        <begin position="98"/>
        <end position="339"/>
    </location>
</feature>
<evidence type="ECO:0000259" key="3">
    <source>
        <dbReference type="Pfam" id="PF03109"/>
    </source>
</evidence>
<keyword evidence="2" id="KW-1133">Transmembrane helix</keyword>
<keyword evidence="4" id="KW-0808">Transferase</keyword>
<dbReference type="InterPro" id="IPR004147">
    <property type="entry name" value="ABC1_dom"/>
</dbReference>
<dbReference type="KEGG" id="bbae:FRD01_03280"/>
<dbReference type="Pfam" id="PF03109">
    <property type="entry name" value="ABC1"/>
    <property type="match status" value="1"/>
</dbReference>